<name>A0A3R9R0J5_9CREN</name>
<protein>
    <submittedName>
        <fullName evidence="1">Uncharacterized protein</fullName>
    </submittedName>
</protein>
<keyword evidence="2" id="KW-1185">Reference proteome</keyword>
<organism evidence="1 2">
    <name type="scientific">Candidatus Methanodesulfokora washburnensis</name>
    <dbReference type="NCBI Taxonomy" id="2478471"/>
    <lineage>
        <taxon>Archaea</taxon>
        <taxon>Thermoproteota</taxon>
        <taxon>Candidatus Korarchaeia</taxon>
        <taxon>Candidatus Korarchaeia incertae sedis</taxon>
        <taxon>Candidatus Methanodesulfokora</taxon>
    </lineage>
</organism>
<evidence type="ECO:0000313" key="1">
    <source>
        <dbReference type="EMBL" id="RSN71636.1"/>
    </source>
</evidence>
<comment type="caution">
    <text evidence="1">The sequence shown here is derived from an EMBL/GenBank/DDBJ whole genome shotgun (WGS) entry which is preliminary data.</text>
</comment>
<dbReference type="Proteomes" id="UP000277582">
    <property type="component" value="Unassembled WGS sequence"/>
</dbReference>
<evidence type="ECO:0000313" key="2">
    <source>
        <dbReference type="Proteomes" id="UP000277582"/>
    </source>
</evidence>
<dbReference type="AlphaFoldDB" id="A0A3R9R0J5"/>
<sequence>MMDKEEFEQFMEEKFKAYQRIADEDLKKMMEDYVEEALLIASYLSSKGTIDMVSYGGIYHLLSHVLEVLQSIESESNVK</sequence>
<dbReference type="EMBL" id="RCOS01000172">
    <property type="protein sequence ID" value="RSN71636.1"/>
    <property type="molecule type" value="Genomic_DNA"/>
</dbReference>
<reference evidence="1 2" key="1">
    <citation type="submission" date="2018-10" db="EMBL/GenBank/DDBJ databases">
        <title>Co-occurring genomic capacity for anaerobic methane metabolism and dissimilatory sulfite reduction discovered in the Korarchaeota.</title>
        <authorList>
            <person name="Mckay L.J."/>
            <person name="Dlakic M."/>
            <person name="Fields M.W."/>
            <person name="Delmont T.O."/>
            <person name="Eren A.M."/>
            <person name="Jay Z.J."/>
            <person name="Klingelsmith K.B."/>
            <person name="Rusch D.B."/>
            <person name="Inskeep W.P."/>
        </authorList>
    </citation>
    <scope>NUCLEOTIDE SEQUENCE [LARGE SCALE GENOMIC DNA]</scope>
    <source>
        <strain evidence="1 2">MDKW</strain>
    </source>
</reference>
<gene>
    <name evidence="1" type="ORF">D6D85_15620</name>
</gene>
<proteinExistence type="predicted"/>
<accession>A0A3R9R0J5</accession>